<dbReference type="AlphaFoldDB" id="A0A226D2A1"/>
<name>A0A226D2A1_FOLCA</name>
<accession>A0A226D2A1</accession>
<dbReference type="EMBL" id="LNIX01000043">
    <property type="protein sequence ID" value="OXA38781.1"/>
    <property type="molecule type" value="Genomic_DNA"/>
</dbReference>
<keyword evidence="2" id="KW-1185">Reference proteome</keyword>
<proteinExistence type="predicted"/>
<evidence type="ECO:0000313" key="1">
    <source>
        <dbReference type="EMBL" id="OXA38781.1"/>
    </source>
</evidence>
<sequence>MSVGNGSESKFVCDGSLSVTEVKAGKVLGVPFLLSGGDMPPISRYPYRYPNILISLPISQYPGRYPDIPISRYRDIGRDIGISVGISGYLDIGISAGILGLDIWISGY</sequence>
<dbReference type="Proteomes" id="UP000198287">
    <property type="component" value="Unassembled WGS sequence"/>
</dbReference>
<gene>
    <name evidence="1" type="ORF">Fcan01_26421</name>
</gene>
<organism evidence="1 2">
    <name type="scientific">Folsomia candida</name>
    <name type="common">Springtail</name>
    <dbReference type="NCBI Taxonomy" id="158441"/>
    <lineage>
        <taxon>Eukaryota</taxon>
        <taxon>Metazoa</taxon>
        <taxon>Ecdysozoa</taxon>
        <taxon>Arthropoda</taxon>
        <taxon>Hexapoda</taxon>
        <taxon>Collembola</taxon>
        <taxon>Entomobryomorpha</taxon>
        <taxon>Isotomoidea</taxon>
        <taxon>Isotomidae</taxon>
        <taxon>Proisotominae</taxon>
        <taxon>Folsomia</taxon>
    </lineage>
</organism>
<evidence type="ECO:0000313" key="2">
    <source>
        <dbReference type="Proteomes" id="UP000198287"/>
    </source>
</evidence>
<comment type="caution">
    <text evidence="1">The sequence shown here is derived from an EMBL/GenBank/DDBJ whole genome shotgun (WGS) entry which is preliminary data.</text>
</comment>
<protein>
    <submittedName>
        <fullName evidence="1">Uncharacterized protein</fullName>
    </submittedName>
</protein>
<reference evidence="1 2" key="1">
    <citation type="submission" date="2015-12" db="EMBL/GenBank/DDBJ databases">
        <title>The genome of Folsomia candida.</title>
        <authorList>
            <person name="Faddeeva A."/>
            <person name="Derks M.F."/>
            <person name="Anvar Y."/>
            <person name="Smit S."/>
            <person name="Van Straalen N."/>
            <person name="Roelofs D."/>
        </authorList>
    </citation>
    <scope>NUCLEOTIDE SEQUENCE [LARGE SCALE GENOMIC DNA]</scope>
    <source>
        <strain evidence="1 2">VU population</strain>
        <tissue evidence="1">Whole body</tissue>
    </source>
</reference>